<proteinExistence type="predicted"/>
<organism evidence="1 2">
    <name type="scientific">Auriscalpium vulgare</name>
    <dbReference type="NCBI Taxonomy" id="40419"/>
    <lineage>
        <taxon>Eukaryota</taxon>
        <taxon>Fungi</taxon>
        <taxon>Dikarya</taxon>
        <taxon>Basidiomycota</taxon>
        <taxon>Agaricomycotina</taxon>
        <taxon>Agaricomycetes</taxon>
        <taxon>Russulales</taxon>
        <taxon>Auriscalpiaceae</taxon>
        <taxon>Auriscalpium</taxon>
    </lineage>
</organism>
<evidence type="ECO:0000313" key="1">
    <source>
        <dbReference type="EMBL" id="KAI0050239.1"/>
    </source>
</evidence>
<gene>
    <name evidence="1" type="ORF">FA95DRAFT_665830</name>
</gene>
<evidence type="ECO:0000313" key="2">
    <source>
        <dbReference type="Proteomes" id="UP000814033"/>
    </source>
</evidence>
<accession>A0ACB8S183</accession>
<dbReference type="EMBL" id="MU275864">
    <property type="protein sequence ID" value="KAI0050239.1"/>
    <property type="molecule type" value="Genomic_DNA"/>
</dbReference>
<protein>
    <submittedName>
        <fullName evidence="1">NAD(P)-binding protein</fullName>
    </submittedName>
</protein>
<sequence>MTQPSLEGKVAIVTGSSRSIGASIARTLAADGANVVVNYVTDESAAEIVVADILADGHGNAVSVQADLSSMAGAQHLLDETVAAFGRVDILVLNAAVMEMGTLGQIDDKSFDKHMDINVKGPLFLTKLAAPLLPAGGRVVFLSTSWTRASHVIPAALLYVATKGAIEQLARALAKELGAREITVNTVSPGPTNTELFRSNRTDEMLQAVANTVPAKRIGKPEEVSEVIRFLVSGGAAWVNGQNILVNGVRRIAMTSDRFL</sequence>
<comment type="caution">
    <text evidence="1">The sequence shown here is derived from an EMBL/GenBank/DDBJ whole genome shotgun (WGS) entry which is preliminary data.</text>
</comment>
<name>A0ACB8S183_9AGAM</name>
<reference evidence="1" key="1">
    <citation type="submission" date="2021-02" db="EMBL/GenBank/DDBJ databases">
        <authorList>
            <consortium name="DOE Joint Genome Institute"/>
            <person name="Ahrendt S."/>
            <person name="Looney B.P."/>
            <person name="Miyauchi S."/>
            <person name="Morin E."/>
            <person name="Drula E."/>
            <person name="Courty P.E."/>
            <person name="Chicoki N."/>
            <person name="Fauchery L."/>
            <person name="Kohler A."/>
            <person name="Kuo A."/>
            <person name="Labutti K."/>
            <person name="Pangilinan J."/>
            <person name="Lipzen A."/>
            <person name="Riley R."/>
            <person name="Andreopoulos W."/>
            <person name="He G."/>
            <person name="Johnson J."/>
            <person name="Barry K.W."/>
            <person name="Grigoriev I.V."/>
            <person name="Nagy L."/>
            <person name="Hibbett D."/>
            <person name="Henrissat B."/>
            <person name="Matheny P.B."/>
            <person name="Labbe J."/>
            <person name="Martin F."/>
        </authorList>
    </citation>
    <scope>NUCLEOTIDE SEQUENCE</scope>
    <source>
        <strain evidence="1">FP105234-sp</strain>
    </source>
</reference>
<dbReference type="Proteomes" id="UP000814033">
    <property type="component" value="Unassembled WGS sequence"/>
</dbReference>
<reference evidence="1" key="2">
    <citation type="journal article" date="2022" name="New Phytol.">
        <title>Evolutionary transition to the ectomycorrhizal habit in the genomes of a hyperdiverse lineage of mushroom-forming fungi.</title>
        <authorList>
            <person name="Looney B."/>
            <person name="Miyauchi S."/>
            <person name="Morin E."/>
            <person name="Drula E."/>
            <person name="Courty P.E."/>
            <person name="Kohler A."/>
            <person name="Kuo A."/>
            <person name="LaButti K."/>
            <person name="Pangilinan J."/>
            <person name="Lipzen A."/>
            <person name="Riley R."/>
            <person name="Andreopoulos W."/>
            <person name="He G."/>
            <person name="Johnson J."/>
            <person name="Nolan M."/>
            <person name="Tritt A."/>
            <person name="Barry K.W."/>
            <person name="Grigoriev I.V."/>
            <person name="Nagy L.G."/>
            <person name="Hibbett D."/>
            <person name="Henrissat B."/>
            <person name="Matheny P.B."/>
            <person name="Labbe J."/>
            <person name="Martin F.M."/>
        </authorList>
    </citation>
    <scope>NUCLEOTIDE SEQUENCE</scope>
    <source>
        <strain evidence="1">FP105234-sp</strain>
    </source>
</reference>
<keyword evidence="2" id="KW-1185">Reference proteome</keyword>